<dbReference type="GO" id="GO:0007023">
    <property type="term" value="P:post-chaperonin tubulin folding pathway"/>
    <property type="evidence" value="ECO:0007669"/>
    <property type="project" value="InterPro"/>
</dbReference>
<organism evidence="2 3">
    <name type="scientific">Yarrowia lipolytica</name>
    <name type="common">Candida lipolytica</name>
    <dbReference type="NCBI Taxonomy" id="4952"/>
    <lineage>
        <taxon>Eukaryota</taxon>
        <taxon>Fungi</taxon>
        <taxon>Dikarya</taxon>
        <taxon>Ascomycota</taxon>
        <taxon>Saccharomycotina</taxon>
        <taxon>Dipodascomycetes</taxon>
        <taxon>Dipodascales</taxon>
        <taxon>Dipodascales incertae sedis</taxon>
        <taxon>Yarrowia</taxon>
    </lineage>
</organism>
<dbReference type="InterPro" id="IPR011989">
    <property type="entry name" value="ARM-like"/>
</dbReference>
<dbReference type="GO" id="GO:0005096">
    <property type="term" value="F:GTPase activator activity"/>
    <property type="evidence" value="ECO:0007669"/>
    <property type="project" value="InterPro"/>
</dbReference>
<name>A0A371C5W5_YARLL</name>
<dbReference type="EMBL" id="KZ858996">
    <property type="protein sequence ID" value="RDW25685.1"/>
    <property type="molecule type" value="Genomic_DNA"/>
</dbReference>
<dbReference type="VEuPathDB" id="FungiDB:YALI0_C08767g"/>
<dbReference type="InterPro" id="IPR058033">
    <property type="entry name" value="ARM_TBCD_2nd"/>
</dbReference>
<dbReference type="SUPFAM" id="SSF48371">
    <property type="entry name" value="ARM repeat"/>
    <property type="match status" value="1"/>
</dbReference>
<evidence type="ECO:0000313" key="3">
    <source>
        <dbReference type="Proteomes" id="UP000256601"/>
    </source>
</evidence>
<gene>
    <name evidence="2" type="ORF">B0I71DRAFT_132146</name>
</gene>
<dbReference type="InterPro" id="IPR016024">
    <property type="entry name" value="ARM-type_fold"/>
</dbReference>
<dbReference type="Pfam" id="PF23579">
    <property type="entry name" value="ARM_TBCD"/>
    <property type="match status" value="1"/>
</dbReference>
<dbReference type="VEuPathDB" id="FungiDB:YALI1_C11970g"/>
<proteinExistence type="predicted"/>
<dbReference type="PANTHER" id="PTHR12658">
    <property type="entry name" value="BETA-TUBULIN COFACTOR D"/>
    <property type="match status" value="1"/>
</dbReference>
<dbReference type="GO" id="GO:0007021">
    <property type="term" value="P:tubulin complex assembly"/>
    <property type="evidence" value="ECO:0007669"/>
    <property type="project" value="InterPro"/>
</dbReference>
<dbReference type="Pfam" id="PF25767">
    <property type="entry name" value="ARM_TBCD_2nd"/>
    <property type="match status" value="1"/>
</dbReference>
<feature type="domain" description="Tubulin-folding cofactor D ARM repeats" evidence="1">
    <location>
        <begin position="265"/>
        <end position="447"/>
    </location>
</feature>
<dbReference type="Proteomes" id="UP000256601">
    <property type="component" value="Unassembled WGS sequence"/>
</dbReference>
<evidence type="ECO:0000313" key="2">
    <source>
        <dbReference type="EMBL" id="RDW25685.1"/>
    </source>
</evidence>
<dbReference type="OMA" id="MHINTAS"/>
<dbReference type="GO" id="GO:0048487">
    <property type="term" value="F:beta-tubulin binding"/>
    <property type="evidence" value="ECO:0007669"/>
    <property type="project" value="InterPro"/>
</dbReference>
<accession>A0A371C5W5</accession>
<dbReference type="InterPro" id="IPR033162">
    <property type="entry name" value="TBCD"/>
</dbReference>
<reference evidence="2 3" key="1">
    <citation type="submission" date="2018-07" db="EMBL/GenBank/DDBJ databases">
        <title>Draft Genome Assemblies for Five Robust Yarrowia lipolytica Strains Exhibiting High Lipid Production and Pentose Sugar Utilization and Sugar Alcohol Secretion from Undetoxified Lignocellulosic Biomass Hydrolysates.</title>
        <authorList>
            <consortium name="DOE Joint Genome Institute"/>
            <person name="Walker C."/>
            <person name="Ryu S."/>
            <person name="Na H."/>
            <person name="Zane M."/>
            <person name="LaButti K."/>
            <person name="Lipzen A."/>
            <person name="Haridas S."/>
            <person name="Barry K."/>
            <person name="Grigoriev I.V."/>
            <person name="Quarterman J."/>
            <person name="Slininger P."/>
            <person name="Dien B."/>
            <person name="Trinh C.T."/>
        </authorList>
    </citation>
    <scope>NUCLEOTIDE SEQUENCE [LARGE SCALE GENOMIC DNA]</scope>
    <source>
        <strain evidence="2 3">YB392</strain>
    </source>
</reference>
<evidence type="ECO:0000259" key="1">
    <source>
        <dbReference type="Pfam" id="PF25767"/>
    </source>
</evidence>
<dbReference type="Gene3D" id="1.25.10.10">
    <property type="entry name" value="Leucine-rich Repeat Variant"/>
    <property type="match status" value="1"/>
</dbReference>
<dbReference type="GO" id="GO:0000226">
    <property type="term" value="P:microtubule cytoskeleton organization"/>
    <property type="evidence" value="ECO:0007669"/>
    <property type="project" value="TreeGrafter"/>
</dbReference>
<dbReference type="AlphaFoldDB" id="A0A371C5W5"/>
<sequence>MNFTGSPEYDINTTEGDIGVTKSTTHLLATAQKHLDNNELKQFQICIEPFQELPQLVDTKLQDFVTQLAENYTEPNPDIARALYTLVTVRGGKIIARLMPNHVSRLIPIMNLITQQKVSWEEEFIVLLWLSTVSRAPFPLHTISQTLPQDLYDLAWRSLNTAGKSRDAAARLLGVLLTRDDMAKYLTRFYLESCMCFSEGDQQFLQLGILQTLPHLIKFKTAGELKWYALDHQKLLYIVEEWANNSSTVDANTHRLLVKNISRLAQLQMSLATTEVPIEVEQSVGFFLSQLSHPNTLVRYTTSKAIARICQKLPEDLVAEVTDAVFAEIEEENISTADADKWHGVLLTLAEVIRRNLLPNNVISRLYAILEISIPFEQRHLTYSVGSHVRDASCYVCWSLFRTVRGLTKDVQPVISLLVKVACFDRQINNRRAASAAVQEFVGRQGPVIMETARGIDLLTKLDYFRLGSRENSYLAVSHDMQELGFSDLSDHLVGHCVTSWDPDIRRLGAESLGVLNQDHGSKNHVISLLNQLDISETDVRHGVMLALTELRIVTPQALELSQRLLAYVQHSHLKVGQETFTAQAFVVLLGALWADSEDSSVWDNVEKLTLCMEMNESNLVPAVSTCVSHLKLDSYSDIFSVWSQRLYETGYSSFAAALGSMPSSGGVRECLSYVIRASSPPHLADCATKAACIEAISRSGEFDTTLVGSCLDNYTVDNLRGDVGKWVRQASLQTIKKYSSLDWSQHVNQIVRISVETLDDLRKLAFDVLVELKIISGPRQNGSRYFSHMLSLWDSFPESRAALVAGLTSLAGAERANTSLLGHSFDAIAAFLVGSETRTSEFVTMVLGNVDKQHVKQSLAGLRLLYKLFDLGIITANTIATPDTGRPLLREIFVKTYNMHINTASHDRLQCCIRVFGSVAVFSDSELRTQVIERLIVLLGHPSSGARIVAAEVLSEVFSAIGLEGSPVDDLVLDTPWRDVDKVVLKAKMHEVKTMLK</sequence>
<dbReference type="PANTHER" id="PTHR12658:SF0">
    <property type="entry name" value="TUBULIN-SPECIFIC CHAPERONE D"/>
    <property type="match status" value="1"/>
</dbReference>
<protein>
    <submittedName>
        <fullName evidence="2">Armadillo-type protein</fullName>
    </submittedName>
</protein>